<evidence type="ECO:0000313" key="4">
    <source>
        <dbReference type="Proteomes" id="UP000295258"/>
    </source>
</evidence>
<dbReference type="PANTHER" id="PTHR48090:SF7">
    <property type="entry name" value="RFBJ PROTEIN"/>
    <property type="match status" value="1"/>
</dbReference>
<dbReference type="InterPro" id="IPR001173">
    <property type="entry name" value="Glyco_trans_2-like"/>
</dbReference>
<dbReference type="PANTHER" id="PTHR48090">
    <property type="entry name" value="UNDECAPRENYL-PHOSPHATE 4-DEOXY-4-FORMAMIDO-L-ARABINOSE TRANSFERASE-RELATED"/>
    <property type="match status" value="1"/>
</dbReference>
<protein>
    <submittedName>
        <fullName evidence="3">Glycosyltransferase family 2 protein</fullName>
    </submittedName>
</protein>
<proteinExistence type="inferred from homology"/>
<organism evidence="3 4">
    <name type="scientific">Nonomuraea deserti</name>
    <dbReference type="NCBI Taxonomy" id="1848322"/>
    <lineage>
        <taxon>Bacteria</taxon>
        <taxon>Bacillati</taxon>
        <taxon>Actinomycetota</taxon>
        <taxon>Actinomycetes</taxon>
        <taxon>Streptosporangiales</taxon>
        <taxon>Streptosporangiaceae</taxon>
        <taxon>Nonomuraea</taxon>
    </lineage>
</organism>
<dbReference type="AlphaFoldDB" id="A0A4R4U836"/>
<dbReference type="Gene3D" id="3.90.550.10">
    <property type="entry name" value="Spore Coat Polysaccharide Biosynthesis Protein SpsA, Chain A"/>
    <property type="match status" value="1"/>
</dbReference>
<dbReference type="Pfam" id="PF00535">
    <property type="entry name" value="Glycos_transf_2"/>
    <property type="match status" value="1"/>
</dbReference>
<dbReference type="InterPro" id="IPR050256">
    <property type="entry name" value="Glycosyltransferase_2"/>
</dbReference>
<evidence type="ECO:0000256" key="1">
    <source>
        <dbReference type="ARBA" id="ARBA00006739"/>
    </source>
</evidence>
<keyword evidence="3" id="KW-0808">Transferase</keyword>
<dbReference type="SUPFAM" id="SSF53448">
    <property type="entry name" value="Nucleotide-diphospho-sugar transferases"/>
    <property type="match status" value="1"/>
</dbReference>
<accession>A0A4R4U836</accession>
<name>A0A4R4U836_9ACTN</name>
<dbReference type="GO" id="GO:0016740">
    <property type="term" value="F:transferase activity"/>
    <property type="evidence" value="ECO:0007669"/>
    <property type="project" value="UniProtKB-KW"/>
</dbReference>
<comment type="similarity">
    <text evidence="1">Belongs to the glycosyltransferase 2 family.</text>
</comment>
<sequence length="218" mass="23345">MTVDVILPCLDEEAALGWVLGRMPAGYRPLVVDNGSTDRSAEIARDLGAHVVHEPRRGFGAACHTGLLASTADVVCFMDADASLDPRQLPAVVAPVTGGHADLVLGARRPRTAGVWPWHARIGNAVLARTLRRRTGAPLHDLGPMRAAGRARLLDLGLTDRRFGYPCEMVLRAAAAGWKITEAEVDYLPRAGRSKVTGTVRGTLQAVSDMRRVMAELG</sequence>
<keyword evidence="4" id="KW-1185">Reference proteome</keyword>
<reference evidence="3 4" key="1">
    <citation type="submission" date="2019-03" db="EMBL/GenBank/DDBJ databases">
        <title>Draft genome sequences of novel Actinobacteria.</title>
        <authorList>
            <person name="Sahin N."/>
            <person name="Ay H."/>
            <person name="Saygin H."/>
        </authorList>
    </citation>
    <scope>NUCLEOTIDE SEQUENCE [LARGE SCALE GENOMIC DNA]</scope>
    <source>
        <strain evidence="3 4">KC310</strain>
    </source>
</reference>
<evidence type="ECO:0000313" key="3">
    <source>
        <dbReference type="EMBL" id="TDC87220.1"/>
    </source>
</evidence>
<comment type="caution">
    <text evidence="3">The sequence shown here is derived from an EMBL/GenBank/DDBJ whole genome shotgun (WGS) entry which is preliminary data.</text>
</comment>
<gene>
    <name evidence="3" type="ORF">E1292_46940</name>
</gene>
<feature type="domain" description="Glycosyltransferase 2-like" evidence="2">
    <location>
        <begin position="8"/>
        <end position="154"/>
    </location>
</feature>
<dbReference type="InterPro" id="IPR029044">
    <property type="entry name" value="Nucleotide-diphossugar_trans"/>
</dbReference>
<dbReference type="Proteomes" id="UP000295258">
    <property type="component" value="Unassembled WGS sequence"/>
</dbReference>
<dbReference type="CDD" id="cd04179">
    <property type="entry name" value="DPM_DPG-synthase_like"/>
    <property type="match status" value="1"/>
</dbReference>
<evidence type="ECO:0000259" key="2">
    <source>
        <dbReference type="Pfam" id="PF00535"/>
    </source>
</evidence>
<dbReference type="EMBL" id="SMKO01000272">
    <property type="protein sequence ID" value="TDC87220.1"/>
    <property type="molecule type" value="Genomic_DNA"/>
</dbReference>
<dbReference type="RefSeq" id="WP_132606284.1">
    <property type="nucleotide sequence ID" value="NZ_SMKO01000272.1"/>
</dbReference>